<dbReference type="PROSITE" id="PS50294">
    <property type="entry name" value="WD_REPEATS_REGION"/>
    <property type="match status" value="1"/>
</dbReference>
<accession>A0A4U0VHY6</accession>
<dbReference type="PANTHER" id="PTHR44090:SF1">
    <property type="entry name" value="SUPERKILLER COMPLEX PROTEIN 8"/>
    <property type="match status" value="1"/>
</dbReference>
<dbReference type="STRING" id="329885.A0A4U0VHY6"/>
<dbReference type="InterPro" id="IPR051510">
    <property type="entry name" value="SKI8"/>
</dbReference>
<keyword evidence="2" id="KW-0677">Repeat</keyword>
<gene>
    <name evidence="4" type="ORF">B0A54_00957</name>
</gene>
<reference evidence="4 5" key="1">
    <citation type="submission" date="2017-03" db="EMBL/GenBank/DDBJ databases">
        <title>Genomes of endolithic fungi from Antarctica.</title>
        <authorList>
            <person name="Coleine C."/>
            <person name="Masonjones S."/>
            <person name="Stajich J.E."/>
        </authorList>
    </citation>
    <scope>NUCLEOTIDE SEQUENCE [LARGE SCALE GENOMIC DNA]</scope>
    <source>
        <strain evidence="4 5">CCFEE 5311</strain>
    </source>
</reference>
<keyword evidence="1 3" id="KW-0853">WD repeat</keyword>
<organism evidence="4 5">
    <name type="scientific">Friedmanniomyces endolithicus</name>
    <dbReference type="NCBI Taxonomy" id="329885"/>
    <lineage>
        <taxon>Eukaryota</taxon>
        <taxon>Fungi</taxon>
        <taxon>Dikarya</taxon>
        <taxon>Ascomycota</taxon>
        <taxon>Pezizomycotina</taxon>
        <taxon>Dothideomycetes</taxon>
        <taxon>Dothideomycetidae</taxon>
        <taxon>Mycosphaerellales</taxon>
        <taxon>Teratosphaeriaceae</taxon>
        <taxon>Friedmanniomyces</taxon>
    </lineage>
</organism>
<dbReference type="PROSITE" id="PS50082">
    <property type="entry name" value="WD_REPEATS_2"/>
    <property type="match status" value="2"/>
</dbReference>
<evidence type="ECO:0000256" key="1">
    <source>
        <dbReference type="ARBA" id="ARBA00022574"/>
    </source>
</evidence>
<dbReference type="SMART" id="SM00320">
    <property type="entry name" value="WD40"/>
    <property type="match status" value="3"/>
</dbReference>
<evidence type="ECO:0000256" key="3">
    <source>
        <dbReference type="PROSITE-ProRule" id="PRU00221"/>
    </source>
</evidence>
<name>A0A4U0VHY6_9PEZI</name>
<dbReference type="OrthoDB" id="10251741at2759"/>
<dbReference type="SUPFAM" id="SSF50978">
    <property type="entry name" value="WD40 repeat-like"/>
    <property type="match status" value="1"/>
</dbReference>
<feature type="repeat" description="WD" evidence="3">
    <location>
        <begin position="67"/>
        <end position="108"/>
    </location>
</feature>
<dbReference type="EMBL" id="NAJP01000002">
    <property type="protein sequence ID" value="TKA48881.1"/>
    <property type="molecule type" value="Genomic_DNA"/>
</dbReference>
<evidence type="ECO:0000313" key="4">
    <source>
        <dbReference type="EMBL" id="TKA48881.1"/>
    </source>
</evidence>
<feature type="repeat" description="WD" evidence="3">
    <location>
        <begin position="25"/>
        <end position="66"/>
    </location>
</feature>
<dbReference type="Proteomes" id="UP000310066">
    <property type="component" value="Unassembled WGS sequence"/>
</dbReference>
<dbReference type="InterPro" id="IPR036322">
    <property type="entry name" value="WD40_repeat_dom_sf"/>
</dbReference>
<protein>
    <submittedName>
        <fullName evidence="4">Uncharacterized protein</fullName>
    </submittedName>
</protein>
<dbReference type="InterPro" id="IPR001680">
    <property type="entry name" value="WD40_rpt"/>
</dbReference>
<dbReference type="GO" id="GO:0005634">
    <property type="term" value="C:nucleus"/>
    <property type="evidence" value="ECO:0007669"/>
    <property type="project" value="TreeGrafter"/>
</dbReference>
<dbReference type="GO" id="GO:0032991">
    <property type="term" value="C:protein-containing complex"/>
    <property type="evidence" value="ECO:0007669"/>
    <property type="project" value="UniProtKB-ARBA"/>
</dbReference>
<dbReference type="InterPro" id="IPR015943">
    <property type="entry name" value="WD40/YVTN_repeat-like_dom_sf"/>
</dbReference>
<dbReference type="Pfam" id="PF00400">
    <property type="entry name" value="WD40"/>
    <property type="match status" value="2"/>
</dbReference>
<evidence type="ECO:0000256" key="2">
    <source>
        <dbReference type="ARBA" id="ARBA00022737"/>
    </source>
</evidence>
<comment type="caution">
    <text evidence="4">The sequence shown here is derived from an EMBL/GenBank/DDBJ whole genome shotgun (WGS) entry which is preliminary data.</text>
</comment>
<evidence type="ECO:0000313" key="5">
    <source>
        <dbReference type="Proteomes" id="UP000310066"/>
    </source>
</evidence>
<proteinExistence type="predicted"/>
<sequence length="163" mass="17879">MTASGHQNGSIYIFNNRTTRLAHSLAGLSKPVRSVRFSPTCKSLAAAGDARTIALYDTQSGEQIANLVVHGSWIVSLDWSWNGEYLLSGGYDGEAKIWSLERRECVETQTESGKSLWSVRWLPKVASSNHEMFVTAGTGGTLAFYRQASETLESCCTMVLSQH</sequence>
<dbReference type="PANTHER" id="PTHR44090">
    <property type="entry name" value="WD REPEAT-CONTAINING PROTEIN 61"/>
    <property type="match status" value="1"/>
</dbReference>
<dbReference type="Gene3D" id="2.130.10.10">
    <property type="entry name" value="YVTN repeat-like/Quinoprotein amine dehydrogenase"/>
    <property type="match status" value="1"/>
</dbReference>
<dbReference type="AlphaFoldDB" id="A0A4U0VHY6"/>